<comment type="caution">
    <text evidence="1">The sequence shown here is derived from an EMBL/GenBank/DDBJ whole genome shotgun (WGS) entry which is preliminary data.</text>
</comment>
<evidence type="ECO:0000313" key="1">
    <source>
        <dbReference type="EMBL" id="EXJ85213.1"/>
    </source>
</evidence>
<dbReference type="Proteomes" id="UP000019478">
    <property type="component" value="Unassembled WGS sequence"/>
</dbReference>
<dbReference type="GeneID" id="19169998"/>
<dbReference type="RefSeq" id="XP_007734198.1">
    <property type="nucleotide sequence ID" value="XM_007736008.1"/>
</dbReference>
<dbReference type="HOGENOM" id="CLU_2026429_0_0_1"/>
<organism evidence="1 2">
    <name type="scientific">Capronia epimyces CBS 606.96</name>
    <dbReference type="NCBI Taxonomy" id="1182542"/>
    <lineage>
        <taxon>Eukaryota</taxon>
        <taxon>Fungi</taxon>
        <taxon>Dikarya</taxon>
        <taxon>Ascomycota</taxon>
        <taxon>Pezizomycotina</taxon>
        <taxon>Eurotiomycetes</taxon>
        <taxon>Chaetothyriomycetidae</taxon>
        <taxon>Chaetothyriales</taxon>
        <taxon>Herpotrichiellaceae</taxon>
        <taxon>Capronia</taxon>
    </lineage>
</organism>
<reference evidence="1 2" key="1">
    <citation type="submission" date="2013-03" db="EMBL/GenBank/DDBJ databases">
        <title>The Genome Sequence of Capronia epimyces CBS 606.96.</title>
        <authorList>
            <consortium name="The Broad Institute Genomics Platform"/>
            <person name="Cuomo C."/>
            <person name="de Hoog S."/>
            <person name="Gorbushina A."/>
            <person name="Walker B."/>
            <person name="Young S.K."/>
            <person name="Zeng Q."/>
            <person name="Gargeya S."/>
            <person name="Fitzgerald M."/>
            <person name="Haas B."/>
            <person name="Abouelleil A."/>
            <person name="Allen A.W."/>
            <person name="Alvarado L."/>
            <person name="Arachchi H.M."/>
            <person name="Berlin A.M."/>
            <person name="Chapman S.B."/>
            <person name="Gainer-Dewar J."/>
            <person name="Goldberg J."/>
            <person name="Griggs A."/>
            <person name="Gujja S."/>
            <person name="Hansen M."/>
            <person name="Howarth C."/>
            <person name="Imamovic A."/>
            <person name="Ireland A."/>
            <person name="Larimer J."/>
            <person name="McCowan C."/>
            <person name="Murphy C."/>
            <person name="Pearson M."/>
            <person name="Poon T.W."/>
            <person name="Priest M."/>
            <person name="Roberts A."/>
            <person name="Saif S."/>
            <person name="Shea T."/>
            <person name="Sisk P."/>
            <person name="Sykes S."/>
            <person name="Wortman J."/>
            <person name="Nusbaum C."/>
            <person name="Birren B."/>
        </authorList>
    </citation>
    <scope>NUCLEOTIDE SEQUENCE [LARGE SCALE GENOMIC DNA]</scope>
    <source>
        <strain evidence="1 2">CBS 606.96</strain>
    </source>
</reference>
<dbReference type="EMBL" id="AMGY01000004">
    <property type="protein sequence ID" value="EXJ85213.1"/>
    <property type="molecule type" value="Genomic_DNA"/>
</dbReference>
<evidence type="ECO:0000313" key="2">
    <source>
        <dbReference type="Proteomes" id="UP000019478"/>
    </source>
</evidence>
<proteinExistence type="predicted"/>
<keyword evidence="2" id="KW-1185">Reference proteome</keyword>
<accession>W9XY79</accession>
<gene>
    <name evidence="1" type="ORF">A1O3_05888</name>
</gene>
<sequence>MAPGPVPLPADDLVAIYDTSIKILYLYARGKWHSAKLISFNRLVLEGGLKYAFEAFAGDPDTGPIPTEPTENRFAEGLHIDLTSEHFHPEDVLIETREELENTDDPKIKTNVVPIVYIPIIQ</sequence>
<dbReference type="AlphaFoldDB" id="W9XY79"/>
<protein>
    <submittedName>
        <fullName evidence="1">Uncharacterized protein</fullName>
    </submittedName>
</protein>
<name>W9XY79_9EURO</name>